<sequence>MKAIIITKYGPPDVLKLREVEKPTPKNNEVLIKIKSASVTAADSMMRKGKPFYGRLFIGLRKPKYPVSGTGFSGVIEKTGNDVITLKIGDKVYGESVLGAGTNAEYLCMPEDGVLALKPEHLTHEEVASVCDGPLTSWNFLKEMAKVEHGQKVLVNGASGSLGTAAVQLANYLGAEVTGVCSTSNLEMVQSLGATYVVDYTRTDFTKSDKKYDVVFDSVGKSSFSKCKKILVEKGSYLSPVLSLPLLFQMLRTSVFGSKKALFSATGLKPVKELRKLLNELNELLESGHLKMIVDKRFSLEQVPDAHRYVDTGHKKGNVVIQIR</sequence>
<name>A0A1G9U429_9FLAO</name>
<dbReference type="Pfam" id="PF08240">
    <property type="entry name" value="ADH_N"/>
    <property type="match status" value="1"/>
</dbReference>
<dbReference type="InterPro" id="IPR020843">
    <property type="entry name" value="ER"/>
</dbReference>
<dbReference type="GO" id="GO:0016491">
    <property type="term" value="F:oxidoreductase activity"/>
    <property type="evidence" value="ECO:0007669"/>
    <property type="project" value="InterPro"/>
</dbReference>
<organism evidence="2 3">
    <name type="scientific">Kriegella aquimaris</name>
    <dbReference type="NCBI Taxonomy" id="192904"/>
    <lineage>
        <taxon>Bacteria</taxon>
        <taxon>Pseudomonadati</taxon>
        <taxon>Bacteroidota</taxon>
        <taxon>Flavobacteriia</taxon>
        <taxon>Flavobacteriales</taxon>
        <taxon>Flavobacteriaceae</taxon>
        <taxon>Kriegella</taxon>
    </lineage>
</organism>
<dbReference type="Pfam" id="PF13602">
    <property type="entry name" value="ADH_zinc_N_2"/>
    <property type="match status" value="1"/>
</dbReference>
<dbReference type="EMBL" id="FNGV01000010">
    <property type="protein sequence ID" value="SDM54651.1"/>
    <property type="molecule type" value="Genomic_DNA"/>
</dbReference>
<dbReference type="Proteomes" id="UP000199440">
    <property type="component" value="Unassembled WGS sequence"/>
</dbReference>
<feature type="domain" description="Enoyl reductase (ER)" evidence="1">
    <location>
        <begin position="10"/>
        <end position="321"/>
    </location>
</feature>
<dbReference type="SUPFAM" id="SSF51735">
    <property type="entry name" value="NAD(P)-binding Rossmann-fold domains"/>
    <property type="match status" value="1"/>
</dbReference>
<accession>A0A1G9U429</accession>
<dbReference type="PANTHER" id="PTHR11695:SF648">
    <property type="entry name" value="ZINC-BINDING OXIDOREDUCTASE"/>
    <property type="match status" value="1"/>
</dbReference>
<dbReference type="InterPro" id="IPR050700">
    <property type="entry name" value="YIM1/Zinc_Alcohol_DH_Fams"/>
</dbReference>
<dbReference type="SUPFAM" id="SSF50129">
    <property type="entry name" value="GroES-like"/>
    <property type="match status" value="1"/>
</dbReference>
<gene>
    <name evidence="2" type="ORF">SAMN04488514_110106</name>
</gene>
<evidence type="ECO:0000313" key="2">
    <source>
        <dbReference type="EMBL" id="SDM54651.1"/>
    </source>
</evidence>
<dbReference type="InterPro" id="IPR036291">
    <property type="entry name" value="NAD(P)-bd_dom_sf"/>
</dbReference>
<dbReference type="RefSeq" id="WP_089892608.1">
    <property type="nucleotide sequence ID" value="NZ_FNGV01000010.1"/>
</dbReference>
<evidence type="ECO:0000313" key="3">
    <source>
        <dbReference type="Proteomes" id="UP000199440"/>
    </source>
</evidence>
<dbReference type="AlphaFoldDB" id="A0A1G9U429"/>
<dbReference type="SMART" id="SM00829">
    <property type="entry name" value="PKS_ER"/>
    <property type="match status" value="1"/>
</dbReference>
<dbReference type="OrthoDB" id="9787435at2"/>
<dbReference type="InterPro" id="IPR011032">
    <property type="entry name" value="GroES-like_sf"/>
</dbReference>
<evidence type="ECO:0000259" key="1">
    <source>
        <dbReference type="SMART" id="SM00829"/>
    </source>
</evidence>
<dbReference type="Gene3D" id="3.40.50.720">
    <property type="entry name" value="NAD(P)-binding Rossmann-like Domain"/>
    <property type="match status" value="1"/>
</dbReference>
<protein>
    <submittedName>
        <fullName evidence="2">NADPH:quinone reductase</fullName>
    </submittedName>
</protein>
<proteinExistence type="predicted"/>
<keyword evidence="3" id="KW-1185">Reference proteome</keyword>
<dbReference type="CDD" id="cd08267">
    <property type="entry name" value="MDR1"/>
    <property type="match status" value="1"/>
</dbReference>
<reference evidence="2 3" key="1">
    <citation type="submission" date="2016-10" db="EMBL/GenBank/DDBJ databases">
        <authorList>
            <person name="de Groot N.N."/>
        </authorList>
    </citation>
    <scope>NUCLEOTIDE SEQUENCE [LARGE SCALE GENOMIC DNA]</scope>
    <source>
        <strain evidence="2 3">DSM 19886</strain>
    </source>
</reference>
<dbReference type="STRING" id="192904.SAMN04488514_110106"/>
<dbReference type="Gene3D" id="3.90.180.10">
    <property type="entry name" value="Medium-chain alcohol dehydrogenases, catalytic domain"/>
    <property type="match status" value="1"/>
</dbReference>
<dbReference type="InterPro" id="IPR013154">
    <property type="entry name" value="ADH-like_N"/>
</dbReference>
<dbReference type="PANTHER" id="PTHR11695">
    <property type="entry name" value="ALCOHOL DEHYDROGENASE RELATED"/>
    <property type="match status" value="1"/>
</dbReference>